<organism evidence="2 3">
    <name type="scientific">Trichococcus palustris</name>
    <dbReference type="NCBI Taxonomy" id="140314"/>
    <lineage>
        <taxon>Bacteria</taxon>
        <taxon>Bacillati</taxon>
        <taxon>Bacillota</taxon>
        <taxon>Bacilli</taxon>
        <taxon>Lactobacillales</taxon>
        <taxon>Carnobacteriaceae</taxon>
        <taxon>Trichococcus</taxon>
    </lineage>
</organism>
<evidence type="ECO:0000313" key="3">
    <source>
        <dbReference type="Proteomes" id="UP000242754"/>
    </source>
</evidence>
<dbReference type="RefSeq" id="WP_177194354.1">
    <property type="nucleotide sequence ID" value="NZ_FJNE01000006.1"/>
</dbReference>
<dbReference type="EMBL" id="FJNE01000006">
    <property type="protein sequence ID" value="CZQ96601.1"/>
    <property type="molecule type" value="Genomic_DNA"/>
</dbReference>
<protein>
    <recommendedName>
        <fullName evidence="1">IstB-like ATP-binding domain-containing protein</fullName>
    </recommendedName>
</protein>
<dbReference type="AlphaFoldDB" id="A0A143YSV4"/>
<proteinExistence type="predicted"/>
<evidence type="ECO:0000259" key="1">
    <source>
        <dbReference type="Pfam" id="PF01695"/>
    </source>
</evidence>
<accession>A0A143YSV4</accession>
<dbReference type="Pfam" id="PF01695">
    <property type="entry name" value="IstB_IS21"/>
    <property type="match status" value="1"/>
</dbReference>
<keyword evidence="3" id="KW-1185">Reference proteome</keyword>
<sequence>MPYSVETASELPELFRKAEQASWTYRELVQEIVCFELRKREEKSIQKRLKWAKFPYHKTLTEFNLSD</sequence>
<dbReference type="Proteomes" id="UP000242754">
    <property type="component" value="Unassembled WGS sequence"/>
</dbReference>
<evidence type="ECO:0000313" key="2">
    <source>
        <dbReference type="EMBL" id="CZQ96601.1"/>
    </source>
</evidence>
<reference evidence="2 3" key="1">
    <citation type="submission" date="2016-02" db="EMBL/GenBank/DDBJ databases">
        <authorList>
            <person name="Wen L."/>
            <person name="He K."/>
            <person name="Yang H."/>
        </authorList>
    </citation>
    <scope>NUCLEOTIDE SEQUENCE [LARGE SCALE GENOMIC DNA]</scope>
    <source>
        <strain evidence="2">Trichococcus palustris</strain>
    </source>
</reference>
<feature type="domain" description="IstB-like ATP-binding" evidence="1">
    <location>
        <begin position="8"/>
        <end position="65"/>
    </location>
</feature>
<dbReference type="GO" id="GO:0005524">
    <property type="term" value="F:ATP binding"/>
    <property type="evidence" value="ECO:0007669"/>
    <property type="project" value="InterPro"/>
</dbReference>
<dbReference type="InterPro" id="IPR002611">
    <property type="entry name" value="IstB_ATP-bd"/>
</dbReference>
<name>A0A143YSV4_9LACT</name>
<dbReference type="STRING" id="140314.SAMN04488076_10466"/>
<gene>
    <name evidence="2" type="ORF">Tpal_2029</name>
</gene>